<dbReference type="FunFam" id="3.30.70.360:FF:000004">
    <property type="entry name" value="Peptidase M20 domain-containing protein 2"/>
    <property type="match status" value="1"/>
</dbReference>
<dbReference type="EMBL" id="JAGMUV010000010">
    <property type="protein sequence ID" value="KAH7142108.1"/>
    <property type="molecule type" value="Genomic_DNA"/>
</dbReference>
<feature type="region of interest" description="Disordered" evidence="3">
    <location>
        <begin position="348"/>
        <end position="368"/>
    </location>
</feature>
<evidence type="ECO:0000256" key="3">
    <source>
        <dbReference type="SAM" id="MobiDB-lite"/>
    </source>
</evidence>
<evidence type="ECO:0000256" key="2">
    <source>
        <dbReference type="PIRNR" id="PIRNR037226"/>
    </source>
</evidence>
<dbReference type="OrthoDB" id="6119954at2759"/>
<dbReference type="InterPro" id="IPR011650">
    <property type="entry name" value="Peptidase_M20_dimer"/>
</dbReference>
<dbReference type="PANTHER" id="PTHR30575:SF4">
    <property type="entry name" value="PEPTIDASE M20 DOMAIN-CONTAINING PROTEIN 2"/>
    <property type="match status" value="1"/>
</dbReference>
<gene>
    <name evidence="6" type="ORF">EDB81DRAFT_843543</name>
</gene>
<dbReference type="SUPFAM" id="SSF55031">
    <property type="entry name" value="Bacterial exopeptidase dimerisation domain"/>
    <property type="match status" value="1"/>
</dbReference>
<proteinExistence type="inferred from homology"/>
<dbReference type="InterPro" id="IPR002933">
    <property type="entry name" value="Peptidase_M20"/>
</dbReference>
<feature type="domain" description="Peptidase M20 dimerisation" evidence="5">
    <location>
        <begin position="216"/>
        <end position="307"/>
    </location>
</feature>
<organism evidence="6 7">
    <name type="scientific">Dactylonectria macrodidyma</name>
    <dbReference type="NCBI Taxonomy" id="307937"/>
    <lineage>
        <taxon>Eukaryota</taxon>
        <taxon>Fungi</taxon>
        <taxon>Dikarya</taxon>
        <taxon>Ascomycota</taxon>
        <taxon>Pezizomycotina</taxon>
        <taxon>Sordariomycetes</taxon>
        <taxon>Hypocreomycetidae</taxon>
        <taxon>Hypocreales</taxon>
        <taxon>Nectriaceae</taxon>
        <taxon>Dactylonectria</taxon>
    </lineage>
</organism>
<dbReference type="InterPro" id="IPR017439">
    <property type="entry name" value="Amidohydrolase"/>
</dbReference>
<dbReference type="PIRSF" id="PIRSF037226">
    <property type="entry name" value="Amidohydrolase_ACY1L2_prd"/>
    <property type="match status" value="1"/>
</dbReference>
<name>A0A9P9ER39_9HYPO</name>
<feature type="signal peptide" evidence="4">
    <location>
        <begin position="1"/>
        <end position="26"/>
    </location>
</feature>
<comment type="caution">
    <text evidence="6">The sequence shown here is derived from an EMBL/GenBank/DDBJ whole genome shotgun (WGS) entry which is preliminary data.</text>
</comment>
<dbReference type="PANTHER" id="PTHR30575">
    <property type="entry name" value="PEPTIDASE M20"/>
    <property type="match status" value="1"/>
</dbReference>
<evidence type="ECO:0000313" key="7">
    <source>
        <dbReference type="Proteomes" id="UP000738349"/>
    </source>
</evidence>
<keyword evidence="4" id="KW-0732">Signal</keyword>
<evidence type="ECO:0000256" key="1">
    <source>
        <dbReference type="ARBA" id="ARBA00006247"/>
    </source>
</evidence>
<dbReference type="SUPFAM" id="SSF53187">
    <property type="entry name" value="Zn-dependent exopeptidases"/>
    <property type="match status" value="1"/>
</dbReference>
<protein>
    <recommendedName>
        <fullName evidence="2">Peptidase M20 domain-containing protein 2</fullName>
    </recommendedName>
</protein>
<accession>A0A9P9ER39</accession>
<comment type="similarity">
    <text evidence="1 2">Belongs to the peptidase M20A family.</text>
</comment>
<dbReference type="AlphaFoldDB" id="A0A9P9ER39"/>
<feature type="chain" id="PRO_5040488564" description="Peptidase M20 domain-containing protein 2" evidence="4">
    <location>
        <begin position="27"/>
        <end position="451"/>
    </location>
</feature>
<evidence type="ECO:0000259" key="5">
    <source>
        <dbReference type="Pfam" id="PF07687"/>
    </source>
</evidence>
<dbReference type="InterPro" id="IPR052030">
    <property type="entry name" value="Peptidase_M20/M20A_hydrolases"/>
</dbReference>
<keyword evidence="7" id="KW-1185">Reference proteome</keyword>
<dbReference type="GO" id="GO:0016805">
    <property type="term" value="F:dipeptidase activity"/>
    <property type="evidence" value="ECO:0007669"/>
    <property type="project" value="InterPro"/>
</dbReference>
<sequence length="451" mass="48584">MVRATLAKGFMATAFGLASLTPFAASKLSLNHRQENNETSPYVNSVSDYVDSIEDDLWEINKNIHDNPELGYKEFKAHKLLTDFMAKQEGWNVTRSVGGIETAFMAVFEGSGDGPVVSFNAEYDALEGLGHACGHNLIATTSLGGALAAAEIMRQEKLAGKVILFGTPAEESLGGKVKMLEAGIFENAKIDISLISHPGNGQDSPYMITMSTDRVDVEYEGREAHAAASPWQGVNAQDALLLANSALSYARQQFRTTDRVHGIIESGGSRINVIPALSSGSYQIRAADEEQLEVLTDKVQQCFKAGAVGTGAKLNFTMRPYGYANMKNSDGLAASYSRWFEELGGEVPDADIDKTRDPGGSTDQGNISHEFPSISPQFEIYFANGSVPETGPHTEAFEIAAGSKPAFEKSLMVAKSLAGVAVDVLTVDGFLDDIKAEFKKSLSSKRRRQSN</sequence>
<evidence type="ECO:0000256" key="4">
    <source>
        <dbReference type="SAM" id="SignalP"/>
    </source>
</evidence>
<dbReference type="NCBIfam" id="TIGR01891">
    <property type="entry name" value="amidohydrolases"/>
    <property type="match status" value="1"/>
</dbReference>
<dbReference type="Pfam" id="PF07687">
    <property type="entry name" value="M20_dimer"/>
    <property type="match status" value="1"/>
</dbReference>
<dbReference type="InterPro" id="IPR036264">
    <property type="entry name" value="Bact_exopeptidase_dim_dom"/>
</dbReference>
<dbReference type="InterPro" id="IPR017144">
    <property type="entry name" value="Xaa-Arg_dipeptidase"/>
</dbReference>
<dbReference type="Gene3D" id="3.30.70.360">
    <property type="match status" value="1"/>
</dbReference>
<dbReference type="Proteomes" id="UP000738349">
    <property type="component" value="Unassembled WGS sequence"/>
</dbReference>
<reference evidence="6" key="1">
    <citation type="journal article" date="2021" name="Nat. Commun.">
        <title>Genetic determinants of endophytism in the Arabidopsis root mycobiome.</title>
        <authorList>
            <person name="Mesny F."/>
            <person name="Miyauchi S."/>
            <person name="Thiergart T."/>
            <person name="Pickel B."/>
            <person name="Atanasova L."/>
            <person name="Karlsson M."/>
            <person name="Huettel B."/>
            <person name="Barry K.W."/>
            <person name="Haridas S."/>
            <person name="Chen C."/>
            <person name="Bauer D."/>
            <person name="Andreopoulos W."/>
            <person name="Pangilinan J."/>
            <person name="LaButti K."/>
            <person name="Riley R."/>
            <person name="Lipzen A."/>
            <person name="Clum A."/>
            <person name="Drula E."/>
            <person name="Henrissat B."/>
            <person name="Kohler A."/>
            <person name="Grigoriev I.V."/>
            <person name="Martin F.M."/>
            <person name="Hacquard S."/>
        </authorList>
    </citation>
    <scope>NUCLEOTIDE SEQUENCE</scope>
    <source>
        <strain evidence="6">MPI-CAGE-AT-0147</strain>
    </source>
</reference>
<dbReference type="Pfam" id="PF01546">
    <property type="entry name" value="Peptidase_M20"/>
    <property type="match status" value="1"/>
</dbReference>
<dbReference type="CDD" id="cd05672">
    <property type="entry name" value="M20_ACY1L2-like"/>
    <property type="match status" value="1"/>
</dbReference>
<dbReference type="Gene3D" id="3.40.630.10">
    <property type="entry name" value="Zn peptidases"/>
    <property type="match status" value="1"/>
</dbReference>
<evidence type="ECO:0000313" key="6">
    <source>
        <dbReference type="EMBL" id="KAH7142108.1"/>
    </source>
</evidence>